<dbReference type="AlphaFoldDB" id="A0A4Q1BDE8"/>
<sequence length="432" mass="49187">MATSNGTNIVMASLLSATGLVFMAHHTYKFDKWRCLVPRKREWFRVLLTWMLVFSSLGMFIWGVGFAYIKYTIGWVYVEPYGAIPYPNQMYPHKYAKYQPMLNSWQLIAFCCQICLTVEEGLYWYHLMRAVRQPKSAKAWINSSFFVSWVASSIAVFVTMFGVTFIRTGGDFILQTSRTFTAASIIQLLAVLGATIVIWQFPPFLRDVKTSGAGPEVRSRLHFYHEANKVRTFFRLAFVFCACTLGVDGLTPEKRINLTPVAADLLTQTAYGCYFFQTIISVVLYLPRNWSSAARDPQVMVGRQMHAGPDHQASNALMSLLREGGQWDELDDMRAGLTNPGGPMRLSNQAGEKWGDDDGKDTWDLERADRITALENFTSPLNIRLNEPQPMPSEIRIHIEREVHQERDEPDEIPRRNQGQTLAEALNDLGHT</sequence>
<dbReference type="InParanoid" id="A0A4Q1BDE8"/>
<keyword evidence="2" id="KW-0812">Transmembrane</keyword>
<accession>A0A4Q1BDE8</accession>
<feature type="transmembrane region" description="Helical" evidence="2">
    <location>
        <begin position="232"/>
        <end position="249"/>
    </location>
</feature>
<feature type="transmembrane region" description="Helical" evidence="2">
    <location>
        <begin position="46"/>
        <end position="69"/>
    </location>
</feature>
<feature type="transmembrane region" description="Helical" evidence="2">
    <location>
        <begin position="105"/>
        <end position="125"/>
    </location>
</feature>
<dbReference type="STRING" id="5217.A0A4Q1BDE8"/>
<evidence type="ECO:0000313" key="3">
    <source>
        <dbReference type="EMBL" id="RXK34815.1"/>
    </source>
</evidence>
<feature type="transmembrane region" description="Helical" evidence="2">
    <location>
        <begin position="269"/>
        <end position="286"/>
    </location>
</feature>
<name>A0A4Q1BDE8_TREME</name>
<reference evidence="3 4" key="1">
    <citation type="submission" date="2016-06" db="EMBL/GenBank/DDBJ databases">
        <title>Evolution of pathogenesis and genome organization in the Tremellales.</title>
        <authorList>
            <person name="Cuomo C."/>
            <person name="Litvintseva A."/>
            <person name="Heitman J."/>
            <person name="Chen Y."/>
            <person name="Sun S."/>
            <person name="Springer D."/>
            <person name="Dromer F."/>
            <person name="Young S."/>
            <person name="Zeng Q."/>
            <person name="Chapman S."/>
            <person name="Gujja S."/>
            <person name="Saif S."/>
            <person name="Birren B."/>
        </authorList>
    </citation>
    <scope>NUCLEOTIDE SEQUENCE [LARGE SCALE GENOMIC DNA]</scope>
    <source>
        <strain evidence="3 4">ATCC 28783</strain>
    </source>
</reference>
<feature type="compositionally biased region" description="Basic and acidic residues" evidence="1">
    <location>
        <begin position="403"/>
        <end position="415"/>
    </location>
</feature>
<feature type="transmembrane region" description="Helical" evidence="2">
    <location>
        <begin position="146"/>
        <end position="167"/>
    </location>
</feature>
<feature type="transmembrane region" description="Helical" evidence="2">
    <location>
        <begin position="179"/>
        <end position="199"/>
    </location>
</feature>
<dbReference type="VEuPathDB" id="FungiDB:TREMEDRAFT_67671"/>
<evidence type="ECO:0000256" key="1">
    <source>
        <dbReference type="SAM" id="MobiDB-lite"/>
    </source>
</evidence>
<dbReference type="EMBL" id="SDIL01000187">
    <property type="protein sequence ID" value="RXK34815.1"/>
    <property type="molecule type" value="Genomic_DNA"/>
</dbReference>
<organism evidence="3 4">
    <name type="scientific">Tremella mesenterica</name>
    <name type="common">Jelly fungus</name>
    <dbReference type="NCBI Taxonomy" id="5217"/>
    <lineage>
        <taxon>Eukaryota</taxon>
        <taxon>Fungi</taxon>
        <taxon>Dikarya</taxon>
        <taxon>Basidiomycota</taxon>
        <taxon>Agaricomycotina</taxon>
        <taxon>Tremellomycetes</taxon>
        <taxon>Tremellales</taxon>
        <taxon>Tremellaceae</taxon>
        <taxon>Tremella</taxon>
    </lineage>
</organism>
<keyword evidence="2" id="KW-1133">Transmembrane helix</keyword>
<keyword evidence="2" id="KW-0472">Membrane</keyword>
<gene>
    <name evidence="3" type="ORF">M231_07933</name>
</gene>
<dbReference type="Proteomes" id="UP000289152">
    <property type="component" value="Unassembled WGS sequence"/>
</dbReference>
<feature type="region of interest" description="Disordered" evidence="1">
    <location>
        <begin position="339"/>
        <end position="358"/>
    </location>
</feature>
<keyword evidence="4" id="KW-1185">Reference proteome</keyword>
<feature type="region of interest" description="Disordered" evidence="1">
    <location>
        <begin position="403"/>
        <end position="432"/>
    </location>
</feature>
<evidence type="ECO:0000256" key="2">
    <source>
        <dbReference type="SAM" id="Phobius"/>
    </source>
</evidence>
<dbReference type="OrthoDB" id="2384193at2759"/>
<feature type="transmembrane region" description="Helical" evidence="2">
    <location>
        <begin position="6"/>
        <end position="25"/>
    </location>
</feature>
<evidence type="ECO:0000313" key="4">
    <source>
        <dbReference type="Proteomes" id="UP000289152"/>
    </source>
</evidence>
<protein>
    <submittedName>
        <fullName evidence="3">Uncharacterized protein</fullName>
    </submittedName>
</protein>
<proteinExistence type="predicted"/>
<comment type="caution">
    <text evidence="3">The sequence shown here is derived from an EMBL/GenBank/DDBJ whole genome shotgun (WGS) entry which is preliminary data.</text>
</comment>